<dbReference type="PANTHER" id="PTHR46798:SF3">
    <property type="entry name" value="RING FINGER FAMILY PROTEIN"/>
    <property type="match status" value="1"/>
</dbReference>
<evidence type="ECO:0000256" key="1">
    <source>
        <dbReference type="SAM" id="MobiDB-lite"/>
    </source>
</evidence>
<evidence type="ECO:0000313" key="2">
    <source>
        <dbReference type="EMBL" id="KAG8494012.1"/>
    </source>
</evidence>
<feature type="compositionally biased region" description="Polar residues" evidence="1">
    <location>
        <begin position="32"/>
        <end position="44"/>
    </location>
</feature>
<dbReference type="InterPro" id="IPR044274">
    <property type="entry name" value="RFI2"/>
</dbReference>
<evidence type="ECO:0000313" key="3">
    <source>
        <dbReference type="Proteomes" id="UP000701853"/>
    </source>
</evidence>
<dbReference type="EMBL" id="JAHUZN010000005">
    <property type="protein sequence ID" value="KAG8494012.1"/>
    <property type="molecule type" value="Genomic_DNA"/>
</dbReference>
<gene>
    <name evidence="2" type="ORF">CXB51_011384</name>
</gene>
<dbReference type="OrthoDB" id="8062037at2759"/>
<comment type="caution">
    <text evidence="2">The sequence shown here is derived from an EMBL/GenBank/DDBJ whole genome shotgun (WGS) entry which is preliminary data.</text>
</comment>
<accession>A0A8J5Z4W5</accession>
<dbReference type="Proteomes" id="UP000701853">
    <property type="component" value="Chromosome 5"/>
</dbReference>
<feature type="region of interest" description="Disordered" evidence="1">
    <location>
        <begin position="1"/>
        <end position="44"/>
    </location>
</feature>
<reference evidence="2 3" key="1">
    <citation type="journal article" date="2021" name="bioRxiv">
        <title>The Gossypium anomalum genome as a resource for cotton improvement and evolutionary analysis of hybrid incompatibility.</title>
        <authorList>
            <person name="Grover C.E."/>
            <person name="Yuan D."/>
            <person name="Arick M.A."/>
            <person name="Miller E.R."/>
            <person name="Hu G."/>
            <person name="Peterson D.G."/>
            <person name="Wendel J.F."/>
            <person name="Udall J.A."/>
        </authorList>
    </citation>
    <scope>NUCLEOTIDE SEQUENCE [LARGE SCALE GENOMIC DNA]</scope>
    <source>
        <strain evidence="2">JFW-Udall</strain>
        <tissue evidence="2">Leaf</tissue>
    </source>
</reference>
<protein>
    <submittedName>
        <fullName evidence="2">Uncharacterized protein</fullName>
    </submittedName>
</protein>
<dbReference type="AlphaFoldDB" id="A0A8J5Z4W5"/>
<feature type="region of interest" description="Disordered" evidence="1">
    <location>
        <begin position="206"/>
        <end position="230"/>
    </location>
</feature>
<dbReference type="GO" id="GO:0004842">
    <property type="term" value="F:ubiquitin-protein transferase activity"/>
    <property type="evidence" value="ECO:0007669"/>
    <property type="project" value="InterPro"/>
</dbReference>
<organism evidence="2 3">
    <name type="scientific">Gossypium anomalum</name>
    <dbReference type="NCBI Taxonomy" id="47600"/>
    <lineage>
        <taxon>Eukaryota</taxon>
        <taxon>Viridiplantae</taxon>
        <taxon>Streptophyta</taxon>
        <taxon>Embryophyta</taxon>
        <taxon>Tracheophyta</taxon>
        <taxon>Spermatophyta</taxon>
        <taxon>Magnoliopsida</taxon>
        <taxon>eudicotyledons</taxon>
        <taxon>Gunneridae</taxon>
        <taxon>Pentapetalae</taxon>
        <taxon>rosids</taxon>
        <taxon>malvids</taxon>
        <taxon>Malvales</taxon>
        <taxon>Malvaceae</taxon>
        <taxon>Malvoideae</taxon>
        <taxon>Gossypium</taxon>
    </lineage>
</organism>
<keyword evidence="3" id="KW-1185">Reference proteome</keyword>
<name>A0A8J5Z4W5_9ROSI</name>
<proteinExistence type="predicted"/>
<feature type="compositionally biased region" description="Basic and acidic residues" evidence="1">
    <location>
        <begin position="219"/>
        <end position="230"/>
    </location>
</feature>
<sequence>MNLHYQSWEHHSPPFSTSNRRIGGSGQPSIPPISQRSARNSSDMPRSGTFMHQFIADHKYSPKYKHQTEWFCYFSADNFKCCISTVLILEQQVLLLLHLSLITLVAMPKLVVEFKLSRHTINTTILAHYQHYGHGHGHVGPVASSSDHIGGLYFIPSDTLGGRNFQEPENLMSSQFHGWERNHLSSFSLSQVERDLGWGAFHEAATSGSNPGCSFRQRLGSERPHSQSRS</sequence>
<dbReference type="PANTHER" id="PTHR46798">
    <property type="entry name" value="OS09G0511500 PROTEIN"/>
    <property type="match status" value="1"/>
</dbReference>